<dbReference type="PANTHER" id="PTHR47373">
    <property type="entry name" value="CYSTEINE PROTEINASE INHIBITOR 2"/>
    <property type="match status" value="1"/>
</dbReference>
<feature type="signal peptide" evidence="1">
    <location>
        <begin position="1"/>
        <end position="25"/>
    </location>
</feature>
<sequence length="140" mass="15490">MAFTHNIILLFSAIALLYHISITTAQTTSTAEPPTAAPPSANGDDIEVINDVKNNKVVQELGVFAVENQNLRNSLQSPISFIEVVSAKRWPVSDGFMYFLNINSKKKINDVEVEGSFYAYVNVKSDDRSFKTGVFQATEE</sequence>
<dbReference type="Proteomes" id="UP000233837">
    <property type="component" value="Unassembled WGS sequence"/>
</dbReference>
<reference evidence="2 3" key="1">
    <citation type="journal article" date="2016" name="Sci. Rep.">
        <title>The Dendrobium catenatum Lindl. genome sequence provides insights into polysaccharide synthase, floral development and adaptive evolution.</title>
        <authorList>
            <person name="Zhang G.Q."/>
            <person name="Xu Q."/>
            <person name="Bian C."/>
            <person name="Tsai W.C."/>
            <person name="Yeh C.M."/>
            <person name="Liu K.W."/>
            <person name="Yoshida K."/>
            <person name="Zhang L.S."/>
            <person name="Chang S.B."/>
            <person name="Chen F."/>
            <person name="Shi Y."/>
            <person name="Su Y.Y."/>
            <person name="Zhang Y.Q."/>
            <person name="Chen L.J."/>
            <person name="Yin Y."/>
            <person name="Lin M."/>
            <person name="Huang H."/>
            <person name="Deng H."/>
            <person name="Wang Z.W."/>
            <person name="Zhu S.L."/>
            <person name="Zhao X."/>
            <person name="Deng C."/>
            <person name="Niu S.C."/>
            <person name="Huang J."/>
            <person name="Wang M."/>
            <person name="Liu G.H."/>
            <person name="Yang H.J."/>
            <person name="Xiao X.J."/>
            <person name="Hsiao Y.Y."/>
            <person name="Wu W.L."/>
            <person name="Chen Y.Y."/>
            <person name="Mitsuda N."/>
            <person name="Ohme-Takagi M."/>
            <person name="Luo Y.B."/>
            <person name="Van de Peer Y."/>
            <person name="Liu Z.J."/>
        </authorList>
    </citation>
    <scope>NUCLEOTIDE SEQUENCE [LARGE SCALE GENOMIC DNA]</scope>
    <source>
        <tissue evidence="2">The whole plant</tissue>
    </source>
</reference>
<dbReference type="SUPFAM" id="SSF54403">
    <property type="entry name" value="Cystatin/monellin"/>
    <property type="match status" value="1"/>
</dbReference>
<dbReference type="EMBL" id="KZ502309">
    <property type="protein sequence ID" value="PKU80861.1"/>
    <property type="molecule type" value="Genomic_DNA"/>
</dbReference>
<name>A0A2I0WYZ5_9ASPA</name>
<evidence type="ECO:0000313" key="2">
    <source>
        <dbReference type="EMBL" id="PKU80861.1"/>
    </source>
</evidence>
<dbReference type="Gene3D" id="3.10.450.10">
    <property type="match status" value="1"/>
</dbReference>
<protein>
    <recommendedName>
        <fullName evidence="4">Cystatin domain-containing protein</fullName>
    </recommendedName>
</protein>
<evidence type="ECO:0000313" key="3">
    <source>
        <dbReference type="Proteomes" id="UP000233837"/>
    </source>
</evidence>
<dbReference type="InterPro" id="IPR046350">
    <property type="entry name" value="Cystatin_sf"/>
</dbReference>
<evidence type="ECO:0008006" key="4">
    <source>
        <dbReference type="Google" id="ProtNLM"/>
    </source>
</evidence>
<dbReference type="AlphaFoldDB" id="A0A2I0WYZ5"/>
<reference evidence="2 3" key="2">
    <citation type="journal article" date="2017" name="Nature">
        <title>The Apostasia genome and the evolution of orchids.</title>
        <authorList>
            <person name="Zhang G.Q."/>
            <person name="Liu K.W."/>
            <person name="Li Z."/>
            <person name="Lohaus R."/>
            <person name="Hsiao Y.Y."/>
            <person name="Niu S.C."/>
            <person name="Wang J.Y."/>
            <person name="Lin Y.C."/>
            <person name="Xu Q."/>
            <person name="Chen L.J."/>
            <person name="Yoshida K."/>
            <person name="Fujiwara S."/>
            <person name="Wang Z.W."/>
            <person name="Zhang Y.Q."/>
            <person name="Mitsuda N."/>
            <person name="Wang M."/>
            <person name="Liu G.H."/>
            <person name="Pecoraro L."/>
            <person name="Huang H.X."/>
            <person name="Xiao X.J."/>
            <person name="Lin M."/>
            <person name="Wu X.Y."/>
            <person name="Wu W.L."/>
            <person name="Chen Y.Y."/>
            <person name="Chang S.B."/>
            <person name="Sakamoto S."/>
            <person name="Ohme-Takagi M."/>
            <person name="Yagi M."/>
            <person name="Zeng S.J."/>
            <person name="Shen C.Y."/>
            <person name="Yeh C.M."/>
            <person name="Luo Y.B."/>
            <person name="Tsai W.C."/>
            <person name="Van de Peer Y."/>
            <person name="Liu Z.J."/>
        </authorList>
    </citation>
    <scope>NUCLEOTIDE SEQUENCE [LARGE SCALE GENOMIC DNA]</scope>
    <source>
        <tissue evidence="2">The whole plant</tissue>
    </source>
</reference>
<dbReference type="PANTHER" id="PTHR47373:SF1">
    <property type="entry name" value="CYSTEINE PROTEINASE INHIBITOR 2"/>
    <property type="match status" value="1"/>
</dbReference>
<gene>
    <name evidence="2" type="ORF">MA16_Dca009272</name>
</gene>
<organism evidence="2 3">
    <name type="scientific">Dendrobium catenatum</name>
    <dbReference type="NCBI Taxonomy" id="906689"/>
    <lineage>
        <taxon>Eukaryota</taxon>
        <taxon>Viridiplantae</taxon>
        <taxon>Streptophyta</taxon>
        <taxon>Embryophyta</taxon>
        <taxon>Tracheophyta</taxon>
        <taxon>Spermatophyta</taxon>
        <taxon>Magnoliopsida</taxon>
        <taxon>Liliopsida</taxon>
        <taxon>Asparagales</taxon>
        <taxon>Orchidaceae</taxon>
        <taxon>Epidendroideae</taxon>
        <taxon>Malaxideae</taxon>
        <taxon>Dendrobiinae</taxon>
        <taxon>Dendrobium</taxon>
    </lineage>
</organism>
<proteinExistence type="predicted"/>
<evidence type="ECO:0000256" key="1">
    <source>
        <dbReference type="SAM" id="SignalP"/>
    </source>
</evidence>
<keyword evidence="3" id="KW-1185">Reference proteome</keyword>
<feature type="chain" id="PRO_5018570301" description="Cystatin domain-containing protein" evidence="1">
    <location>
        <begin position="26"/>
        <end position="140"/>
    </location>
</feature>
<accession>A0A2I0WYZ5</accession>
<keyword evidence="1" id="KW-0732">Signal</keyword>